<feature type="transmembrane region" description="Helical" evidence="9">
    <location>
        <begin position="6"/>
        <end position="24"/>
    </location>
</feature>
<protein>
    <recommendedName>
        <fullName evidence="10">Wax synthase domain-containing protein</fullName>
    </recommendedName>
</protein>
<gene>
    <name evidence="11" type="ORF">D5086_0000211170</name>
</gene>
<dbReference type="AlphaFoldDB" id="A0A4U5PKK2"/>
<keyword evidence="7 9" id="KW-0472">Membrane</keyword>
<dbReference type="PIRSF" id="PIRSF037006">
    <property type="entry name" value="Wax_synthase"/>
    <property type="match status" value="1"/>
</dbReference>
<sequence length="359" mass="40715">MEGEIKNFIMVWASALLLLWYCHIVGKIISKGVIRFFAILPVILFLFFLPLNLFTIWLGGPTSFFLSWLANFKLLLFAFGQGPLSTSPVPLSFPYFISLACLPIKFQQVPQKSVDKEVSKGSGHKSPLNHGLKIVVLAITAPIYLQKDHVHPKMVMLLYCVYLYIGLELVLAVVAAFARAGLRLELEPQFHEPYLATSLQDFWGRRWNLMVTSILHPTVYNPVMSISSRLIGRKWAALPGVLASFLVSGIMHEIIFYNIGRKKPTWELTCFFFLHGISLAIEIVIKKAFNGKWQPATVVSRLLTLAFVVVTAMWLFMPPVLYAEFDVMTRRECIAFVNFVKDIITTDSRFKSFITVTEG</sequence>
<dbReference type="PANTHER" id="PTHR31595:SF38">
    <property type="entry name" value="MBOAT (MEMBRANE BOUND O-ACYL TRANSFERASE) FAMILY PROTEIN"/>
    <property type="match status" value="1"/>
</dbReference>
<comment type="similarity">
    <text evidence="2">Belongs to the wax synthase family.</text>
</comment>
<dbReference type="PANTHER" id="PTHR31595">
    <property type="entry name" value="LONG-CHAIN-ALCOHOL O-FATTY-ACYLTRANSFERASE 3-RELATED"/>
    <property type="match status" value="1"/>
</dbReference>
<evidence type="ECO:0000256" key="4">
    <source>
        <dbReference type="ARBA" id="ARBA00022692"/>
    </source>
</evidence>
<evidence type="ECO:0000256" key="7">
    <source>
        <dbReference type="ARBA" id="ARBA00023136"/>
    </source>
</evidence>
<proteinExistence type="inferred from homology"/>
<feature type="transmembrane region" description="Helical" evidence="9">
    <location>
        <begin position="157"/>
        <end position="178"/>
    </location>
</feature>
<evidence type="ECO:0000313" key="11">
    <source>
        <dbReference type="EMBL" id="TKR97472.1"/>
    </source>
</evidence>
<reference evidence="11" key="1">
    <citation type="submission" date="2018-10" db="EMBL/GenBank/DDBJ databases">
        <title>Population genomic analysis revealed the cold adaptation of white poplar.</title>
        <authorList>
            <person name="Liu Y.-J."/>
        </authorList>
    </citation>
    <scope>NUCLEOTIDE SEQUENCE [LARGE SCALE GENOMIC DNA]</scope>
    <source>
        <strain evidence="11">PAL-ZL1</strain>
    </source>
</reference>
<evidence type="ECO:0000256" key="6">
    <source>
        <dbReference type="ARBA" id="ARBA00023098"/>
    </source>
</evidence>
<evidence type="ECO:0000256" key="8">
    <source>
        <dbReference type="ARBA" id="ARBA00023315"/>
    </source>
</evidence>
<evidence type="ECO:0000256" key="1">
    <source>
        <dbReference type="ARBA" id="ARBA00004141"/>
    </source>
</evidence>
<evidence type="ECO:0000259" key="10">
    <source>
        <dbReference type="Pfam" id="PF13813"/>
    </source>
</evidence>
<feature type="transmembrane region" description="Helical" evidence="9">
    <location>
        <begin position="235"/>
        <end position="259"/>
    </location>
</feature>
<keyword evidence="4 9" id="KW-0812">Transmembrane</keyword>
<evidence type="ECO:0000256" key="5">
    <source>
        <dbReference type="ARBA" id="ARBA00022989"/>
    </source>
</evidence>
<dbReference type="InterPro" id="IPR017088">
    <property type="entry name" value="Wax_synthase_Magnoliopsida"/>
</dbReference>
<dbReference type="InterPro" id="IPR032805">
    <property type="entry name" value="Wax_synthase_dom"/>
</dbReference>
<comment type="caution">
    <text evidence="11">The sequence shown here is derived from an EMBL/GenBank/DDBJ whole genome shotgun (WGS) entry which is preliminary data.</text>
</comment>
<dbReference type="STRING" id="43335.A0A4U5PKK2"/>
<organism evidence="11">
    <name type="scientific">Populus alba</name>
    <name type="common">White poplar</name>
    <dbReference type="NCBI Taxonomy" id="43335"/>
    <lineage>
        <taxon>Eukaryota</taxon>
        <taxon>Viridiplantae</taxon>
        <taxon>Streptophyta</taxon>
        <taxon>Embryophyta</taxon>
        <taxon>Tracheophyta</taxon>
        <taxon>Spermatophyta</taxon>
        <taxon>Magnoliopsida</taxon>
        <taxon>eudicotyledons</taxon>
        <taxon>Gunneridae</taxon>
        <taxon>Pentapetalae</taxon>
        <taxon>rosids</taxon>
        <taxon>fabids</taxon>
        <taxon>Malpighiales</taxon>
        <taxon>Salicaceae</taxon>
        <taxon>Saliceae</taxon>
        <taxon>Populus</taxon>
    </lineage>
</organism>
<feature type="transmembrane region" description="Helical" evidence="9">
    <location>
        <begin position="265"/>
        <end position="285"/>
    </location>
</feature>
<evidence type="ECO:0000256" key="3">
    <source>
        <dbReference type="ARBA" id="ARBA00022679"/>
    </source>
</evidence>
<keyword evidence="6" id="KW-0443">Lipid metabolism</keyword>
<comment type="subcellular location">
    <subcellularLocation>
        <location evidence="1">Membrane</location>
        <topology evidence="1">Multi-pass membrane protein</topology>
    </subcellularLocation>
</comment>
<name>A0A4U5PKK2_POPAL</name>
<keyword evidence="3" id="KW-0808">Transferase</keyword>
<evidence type="ECO:0000256" key="2">
    <source>
        <dbReference type="ARBA" id="ARBA00007282"/>
    </source>
</evidence>
<dbReference type="EMBL" id="RCHU01000718">
    <property type="protein sequence ID" value="TKR97472.1"/>
    <property type="molecule type" value="Genomic_DNA"/>
</dbReference>
<keyword evidence="5 9" id="KW-1133">Transmembrane helix</keyword>
<dbReference type="GO" id="GO:0008374">
    <property type="term" value="F:O-acyltransferase activity"/>
    <property type="evidence" value="ECO:0007669"/>
    <property type="project" value="InterPro"/>
</dbReference>
<dbReference type="GO" id="GO:0006629">
    <property type="term" value="P:lipid metabolic process"/>
    <property type="evidence" value="ECO:0007669"/>
    <property type="project" value="UniProtKB-KW"/>
</dbReference>
<dbReference type="Pfam" id="PF13813">
    <property type="entry name" value="MBOAT_2"/>
    <property type="match status" value="1"/>
</dbReference>
<evidence type="ECO:0000256" key="9">
    <source>
        <dbReference type="SAM" id="Phobius"/>
    </source>
</evidence>
<feature type="domain" description="Wax synthase" evidence="10">
    <location>
        <begin position="187"/>
        <end position="273"/>
    </location>
</feature>
<feature type="transmembrane region" description="Helical" evidence="9">
    <location>
        <begin position="297"/>
        <end position="317"/>
    </location>
</feature>
<keyword evidence="8" id="KW-0012">Acyltransferase</keyword>
<feature type="transmembrane region" description="Helical" evidence="9">
    <location>
        <begin position="36"/>
        <end position="58"/>
    </location>
</feature>
<dbReference type="InterPro" id="IPR044851">
    <property type="entry name" value="Wax_synthase"/>
</dbReference>
<dbReference type="GO" id="GO:0016020">
    <property type="term" value="C:membrane"/>
    <property type="evidence" value="ECO:0007669"/>
    <property type="project" value="UniProtKB-SubCell"/>
</dbReference>
<accession>A0A4U5PKK2</accession>